<dbReference type="Gene3D" id="1.20.1280.50">
    <property type="match status" value="1"/>
</dbReference>
<proteinExistence type="predicted"/>
<dbReference type="Proteomes" id="UP001313282">
    <property type="component" value="Unassembled WGS sequence"/>
</dbReference>
<dbReference type="EMBL" id="JAVHNR010000002">
    <property type="protein sequence ID" value="KAK6351968.1"/>
    <property type="molecule type" value="Genomic_DNA"/>
</dbReference>
<evidence type="ECO:0000256" key="1">
    <source>
        <dbReference type="SAM" id="MobiDB-lite"/>
    </source>
</evidence>
<dbReference type="SMART" id="SM00256">
    <property type="entry name" value="FBOX"/>
    <property type="match status" value="1"/>
</dbReference>
<reference evidence="3 4" key="1">
    <citation type="submission" date="2019-10" db="EMBL/GenBank/DDBJ databases">
        <authorList>
            <person name="Palmer J.M."/>
        </authorList>
    </citation>
    <scope>NUCLEOTIDE SEQUENCE [LARGE SCALE GENOMIC DNA]</scope>
    <source>
        <strain evidence="3 4">TWF718</strain>
    </source>
</reference>
<feature type="compositionally biased region" description="Acidic residues" evidence="1">
    <location>
        <begin position="97"/>
        <end position="107"/>
    </location>
</feature>
<keyword evidence="4" id="KW-1185">Reference proteome</keyword>
<feature type="region of interest" description="Disordered" evidence="1">
    <location>
        <begin position="336"/>
        <end position="362"/>
    </location>
</feature>
<evidence type="ECO:0000259" key="2">
    <source>
        <dbReference type="PROSITE" id="PS50181"/>
    </source>
</evidence>
<dbReference type="AlphaFoldDB" id="A0AAN8RLL8"/>
<feature type="domain" description="F-box" evidence="2">
    <location>
        <begin position="5"/>
        <end position="55"/>
    </location>
</feature>
<dbReference type="SUPFAM" id="SSF81383">
    <property type="entry name" value="F-box domain"/>
    <property type="match status" value="1"/>
</dbReference>
<feature type="region of interest" description="Disordered" evidence="1">
    <location>
        <begin position="197"/>
        <end position="217"/>
    </location>
</feature>
<organism evidence="3 4">
    <name type="scientific">Orbilia javanica</name>
    <dbReference type="NCBI Taxonomy" id="47235"/>
    <lineage>
        <taxon>Eukaryota</taxon>
        <taxon>Fungi</taxon>
        <taxon>Dikarya</taxon>
        <taxon>Ascomycota</taxon>
        <taxon>Pezizomycotina</taxon>
        <taxon>Orbiliomycetes</taxon>
        <taxon>Orbiliales</taxon>
        <taxon>Orbiliaceae</taxon>
        <taxon>Orbilia</taxon>
    </lineage>
</organism>
<feature type="region of interest" description="Disordered" evidence="1">
    <location>
        <begin position="90"/>
        <end position="120"/>
    </location>
</feature>
<comment type="caution">
    <text evidence="3">The sequence shown here is derived from an EMBL/GenBank/DDBJ whole genome shotgun (WGS) entry which is preliminary data.</text>
</comment>
<dbReference type="PROSITE" id="PS50181">
    <property type="entry name" value="FBOX"/>
    <property type="match status" value="1"/>
</dbReference>
<dbReference type="InterPro" id="IPR001810">
    <property type="entry name" value="F-box_dom"/>
</dbReference>
<evidence type="ECO:0000313" key="3">
    <source>
        <dbReference type="EMBL" id="KAK6351968.1"/>
    </source>
</evidence>
<feature type="compositionally biased region" description="Polar residues" evidence="1">
    <location>
        <begin position="345"/>
        <end position="355"/>
    </location>
</feature>
<gene>
    <name evidence="3" type="ORF">TWF718_005116</name>
</gene>
<name>A0AAN8RLL8_9PEZI</name>
<protein>
    <recommendedName>
        <fullName evidence="2">F-box domain-containing protein</fullName>
    </recommendedName>
</protein>
<evidence type="ECO:0000313" key="4">
    <source>
        <dbReference type="Proteomes" id="UP001313282"/>
    </source>
</evidence>
<accession>A0AAN8RLL8</accession>
<dbReference type="Pfam" id="PF00646">
    <property type="entry name" value="F-box"/>
    <property type="match status" value="1"/>
</dbReference>
<sequence>MPPTPTTILSLPFEIQSRILFFLPLLVQGRATHVCKLWQTLLNSHQLRKTRYQVICGSMHPRDGRPVLVHQFFSSKVRCDSNCIFCKKEGREKSTETEDEDEDEEGNSGDNETYKPQYDRTDGYEYQDGSFLSARVSRKTVEIKGYEFWIAIHPEPERSWSPAFDERFHKPRLSTSFPWLDDPVFLLTPKPTVEAADGTRAQERGSSGALEYGDPTNPEGVTDVVVPVRYRIRFPDTVSELEPAERELRISPATTVRQLVSKTWGVLREECFAYRFAEDIRKIEYIKFQFGTPSSRDQSAQATRPPGFFVELYAERDREKGCVFSRATLRRHKHFLRTQGKPRYQTRSVSRGQNQGKERMSI</sequence>
<dbReference type="InterPro" id="IPR036047">
    <property type="entry name" value="F-box-like_dom_sf"/>
</dbReference>